<organism evidence="2 3">
    <name type="scientific">Anisakis simplex</name>
    <name type="common">Herring worm</name>
    <dbReference type="NCBI Taxonomy" id="6269"/>
    <lineage>
        <taxon>Eukaryota</taxon>
        <taxon>Metazoa</taxon>
        <taxon>Ecdysozoa</taxon>
        <taxon>Nematoda</taxon>
        <taxon>Chromadorea</taxon>
        <taxon>Rhabditida</taxon>
        <taxon>Spirurina</taxon>
        <taxon>Ascaridomorpha</taxon>
        <taxon>Ascaridoidea</taxon>
        <taxon>Anisakidae</taxon>
        <taxon>Anisakis</taxon>
        <taxon>Anisakis simplex complex</taxon>
    </lineage>
</organism>
<keyword evidence="1" id="KW-0175">Coiled coil</keyword>
<protein>
    <submittedName>
        <fullName evidence="2">Uncharacterized protein</fullName>
    </submittedName>
</protein>
<reference evidence="2 3" key="1">
    <citation type="submission" date="2018-11" db="EMBL/GenBank/DDBJ databases">
        <authorList>
            <consortium name="Pathogen Informatics"/>
        </authorList>
    </citation>
    <scope>NUCLEOTIDE SEQUENCE [LARGE SCALE GENOMIC DNA]</scope>
</reference>
<dbReference type="EMBL" id="UYRR01008291">
    <property type="protein sequence ID" value="VDK24226.1"/>
    <property type="molecule type" value="Genomic_DNA"/>
</dbReference>
<accession>A0A3P6NDY7</accession>
<feature type="coiled-coil region" evidence="1">
    <location>
        <begin position="12"/>
        <end position="117"/>
    </location>
</feature>
<gene>
    <name evidence="2" type="ORF">ASIM_LOCUS4643</name>
</gene>
<evidence type="ECO:0000256" key="1">
    <source>
        <dbReference type="SAM" id="Coils"/>
    </source>
</evidence>
<evidence type="ECO:0000313" key="2">
    <source>
        <dbReference type="EMBL" id="VDK24226.1"/>
    </source>
</evidence>
<dbReference type="Gene3D" id="1.10.287.1490">
    <property type="match status" value="1"/>
</dbReference>
<dbReference type="AlphaFoldDB" id="A0A3P6NDY7"/>
<evidence type="ECO:0000313" key="3">
    <source>
        <dbReference type="Proteomes" id="UP000267096"/>
    </source>
</evidence>
<name>A0A3P6NDY7_ANISI</name>
<keyword evidence="3" id="KW-1185">Reference proteome</keyword>
<proteinExistence type="predicted"/>
<dbReference type="Proteomes" id="UP000267096">
    <property type="component" value="Unassembled WGS sequence"/>
</dbReference>
<sequence length="161" mass="18911">MGEKQHTVDRQLTEIDDQKHAYESEINRLKSELAALEAKYQNELEDERDQHQHDADVLKATEEELRTKITLLETKLEAANDREKNLHNEIAEWEDKYDSVNKELQKVRDELDVVRSDSEKINYSNPDRPQRLKSETIVQKEPIKFKKLSDPCGMKHELIAS</sequence>